<evidence type="ECO:0000256" key="1">
    <source>
        <dbReference type="SAM" id="MobiDB-lite"/>
    </source>
</evidence>
<protein>
    <submittedName>
        <fullName evidence="3">Uncharacterized protein</fullName>
    </submittedName>
</protein>
<reference evidence="3" key="1">
    <citation type="submission" date="2022-11" db="UniProtKB">
        <authorList>
            <consortium name="WormBaseParasite"/>
        </authorList>
    </citation>
    <scope>IDENTIFICATION</scope>
</reference>
<dbReference type="AlphaFoldDB" id="A0A914DME9"/>
<accession>A0A914DME9</accession>
<feature type="region of interest" description="Disordered" evidence="1">
    <location>
        <begin position="28"/>
        <end position="80"/>
    </location>
</feature>
<feature type="compositionally biased region" description="Polar residues" evidence="1">
    <location>
        <begin position="67"/>
        <end position="80"/>
    </location>
</feature>
<evidence type="ECO:0000313" key="2">
    <source>
        <dbReference type="Proteomes" id="UP000887540"/>
    </source>
</evidence>
<feature type="compositionally biased region" description="Acidic residues" evidence="1">
    <location>
        <begin position="29"/>
        <end position="63"/>
    </location>
</feature>
<sequence>QILRKTNEISEKLDKLQTSMSINTIITETYEEYDDECDDEEYNDEESDDKEYDDEEYDDEEYGDGLSVTSPTQSHRQLVI</sequence>
<dbReference type="WBParaSite" id="ACRNAN_scaffold29722.g22117.t1">
    <property type="protein sequence ID" value="ACRNAN_scaffold29722.g22117.t1"/>
    <property type="gene ID" value="ACRNAN_scaffold29722.g22117"/>
</dbReference>
<evidence type="ECO:0000313" key="3">
    <source>
        <dbReference type="WBParaSite" id="ACRNAN_scaffold29722.g22117.t1"/>
    </source>
</evidence>
<dbReference type="Proteomes" id="UP000887540">
    <property type="component" value="Unplaced"/>
</dbReference>
<proteinExistence type="predicted"/>
<name>A0A914DME9_9BILA</name>
<organism evidence="2 3">
    <name type="scientific">Acrobeloides nanus</name>
    <dbReference type="NCBI Taxonomy" id="290746"/>
    <lineage>
        <taxon>Eukaryota</taxon>
        <taxon>Metazoa</taxon>
        <taxon>Ecdysozoa</taxon>
        <taxon>Nematoda</taxon>
        <taxon>Chromadorea</taxon>
        <taxon>Rhabditida</taxon>
        <taxon>Tylenchina</taxon>
        <taxon>Cephalobomorpha</taxon>
        <taxon>Cephaloboidea</taxon>
        <taxon>Cephalobidae</taxon>
        <taxon>Acrobeloides</taxon>
    </lineage>
</organism>
<keyword evidence="2" id="KW-1185">Reference proteome</keyword>